<evidence type="ECO:0000313" key="3">
    <source>
        <dbReference type="EMBL" id="KAK3334238.1"/>
    </source>
</evidence>
<feature type="compositionally biased region" description="Polar residues" evidence="1">
    <location>
        <begin position="1238"/>
        <end position="1251"/>
    </location>
</feature>
<feature type="region of interest" description="Disordered" evidence="1">
    <location>
        <begin position="749"/>
        <end position="771"/>
    </location>
</feature>
<feature type="compositionally biased region" description="Polar residues" evidence="1">
    <location>
        <begin position="483"/>
        <end position="495"/>
    </location>
</feature>
<protein>
    <recommendedName>
        <fullName evidence="2">AAA+ ATPase domain-containing protein</fullName>
    </recommendedName>
</protein>
<reference evidence="3" key="1">
    <citation type="journal article" date="2023" name="Mol. Phylogenet. Evol.">
        <title>Genome-scale phylogeny and comparative genomics of the fungal order Sordariales.</title>
        <authorList>
            <person name="Hensen N."/>
            <person name="Bonometti L."/>
            <person name="Westerberg I."/>
            <person name="Brannstrom I.O."/>
            <person name="Guillou S."/>
            <person name="Cros-Aarteil S."/>
            <person name="Calhoun S."/>
            <person name="Haridas S."/>
            <person name="Kuo A."/>
            <person name="Mondo S."/>
            <person name="Pangilinan J."/>
            <person name="Riley R."/>
            <person name="LaButti K."/>
            <person name="Andreopoulos B."/>
            <person name="Lipzen A."/>
            <person name="Chen C."/>
            <person name="Yan M."/>
            <person name="Daum C."/>
            <person name="Ng V."/>
            <person name="Clum A."/>
            <person name="Steindorff A."/>
            <person name="Ohm R.A."/>
            <person name="Martin F."/>
            <person name="Silar P."/>
            <person name="Natvig D.O."/>
            <person name="Lalanne C."/>
            <person name="Gautier V."/>
            <person name="Ament-Velasquez S.L."/>
            <person name="Kruys A."/>
            <person name="Hutchinson M.I."/>
            <person name="Powell A.J."/>
            <person name="Barry K."/>
            <person name="Miller A.N."/>
            <person name="Grigoriev I.V."/>
            <person name="Debuchy R."/>
            <person name="Gladieux P."/>
            <person name="Hiltunen Thoren M."/>
            <person name="Johannesson H."/>
        </authorList>
    </citation>
    <scope>NUCLEOTIDE SEQUENCE</scope>
    <source>
        <strain evidence="3">SMH4131-1</strain>
    </source>
</reference>
<dbReference type="InterPro" id="IPR027417">
    <property type="entry name" value="P-loop_NTPase"/>
</dbReference>
<dbReference type="GO" id="GO:0016887">
    <property type="term" value="F:ATP hydrolysis activity"/>
    <property type="evidence" value="ECO:0007669"/>
    <property type="project" value="InterPro"/>
</dbReference>
<dbReference type="GO" id="GO:0005524">
    <property type="term" value="F:ATP binding"/>
    <property type="evidence" value="ECO:0007669"/>
    <property type="project" value="InterPro"/>
</dbReference>
<sequence>MGSLAVLSMAGHVDNRPEDAGRQPLHPFFAPNRPATPIHGPEKSHATDAHGSNCQSGHSAGGAAEGESRHGTSDKSSGGRHKRRKVDPDPDCELDLESELEGRVNSRGKKRAKPSLGGIANHLIRRTSTGSNSAGTGVGREEEEQLDDGKAVDEPNVEDVKGGAPSLLRPAETNATPSTSSQDPSLAPGSTIGKPKKMLQFNPKTGTIGSPPKTKPLPLKATGMRPGTDVKQEPQKRGRRPASRIVNLAYGTDSESRIRIGERIIAILSGQSSSLPHEPPVQPVAQPCKPENTPRAPPVSANSDPKPPHPFFGAKPKKSSPASEQSKAAEARSANGPERTKQFTSTPCSPKKPRSEGLLVRAPQFGKNNLGQKHPGSQLPAWPCKGMVHVRGDDAIVDNAKDPLPLLSSRKSKGRAVKVAVSESVIGYVAQGLDVPALADAVRNVNTDDFLPAPPELRLPHKHFETGRKLQARVLPELKTFIPASSSKKPTQRSQQTDRDRTSVCPPPQLASLFESVASELSAFDRSQCETVNWAQKYAPSGAAEVLQPGREAFCLREWLQALMVQSVDTGSTATTSKTKTAGASKKKRRKKLDGFIVSSEDEGYELEELSDGEDWAPSGVRGIPRKTVVRPVDLSKSKEGAKLANALLISGPHGCGKTATVYAVAKELGFEVFEINSSSRRSGKDILEKIGDMTRNHLVQHHQPNKQAAGGDESTIYEDEVASEIKSGKQKTMSAFFKVKAPADVKSNDLVSSPGPAMQRETKREPQRSQKQSLILLEEVDILYEEDKQFWATVVSLMAQSKRPFIMTCNDETLVPLSTLRLHGMFRLSPPPKELAIDRLLLIAANEGHALKRQAVEALFESRNRDIRASTMDLQYWCQIGVGDRRGGFDWFYPRWPKGIDLDEHGEVVRVVSQETYHAGMNLLGRDSIIDPKVEPILVEEELLHQAWESWGLDIGHWQDSPGLTSWAQSLGPITTTPASRLAVLEAFDDLTEAMSMADIYSGRSFAMSYEDHLDATLPDLPADTRNDFILGLPLLDTPCTTYYDSLTPSLPCTIRSLAKSSLQARTQTLLGNPAPELHPLSESRVIDCIQNSFASPLPGARAISRVDFAFAFDPIAIADPTQVQPVYYLDPSIFDRTLKPIVLDVAPYVRSIVAYESYLQKQRLKLSNLVSEGGKAPQGSKRMRTTRAALSALEGGSRSTTRAERWFKADMNPYLVMKTAGEGWSGSPAEEAETPDSPSKALSTGSPESSLEPIVPKARGRGRGRKKKTIEEDSADELGVDEDAST</sequence>
<feature type="compositionally biased region" description="Basic residues" evidence="1">
    <location>
        <begin position="1260"/>
        <end position="1270"/>
    </location>
</feature>
<feature type="region of interest" description="Disordered" evidence="1">
    <location>
        <begin position="273"/>
        <end position="355"/>
    </location>
</feature>
<dbReference type="CDD" id="cd00009">
    <property type="entry name" value="AAA"/>
    <property type="match status" value="1"/>
</dbReference>
<feature type="region of interest" description="Disordered" evidence="1">
    <location>
        <begin position="1223"/>
        <end position="1288"/>
    </location>
</feature>
<feature type="domain" description="AAA+ ATPase" evidence="2">
    <location>
        <begin position="644"/>
        <end position="842"/>
    </location>
</feature>
<dbReference type="InterPro" id="IPR003593">
    <property type="entry name" value="AAA+_ATPase"/>
</dbReference>
<evidence type="ECO:0000259" key="2">
    <source>
        <dbReference type="SMART" id="SM00382"/>
    </source>
</evidence>
<evidence type="ECO:0000256" key="1">
    <source>
        <dbReference type="SAM" id="MobiDB-lite"/>
    </source>
</evidence>
<dbReference type="SUPFAM" id="SSF52540">
    <property type="entry name" value="P-loop containing nucleoside triphosphate hydrolases"/>
    <property type="match status" value="1"/>
</dbReference>
<dbReference type="Gene3D" id="3.40.50.300">
    <property type="entry name" value="P-loop containing nucleotide triphosphate hydrolases"/>
    <property type="match status" value="1"/>
</dbReference>
<proteinExistence type="predicted"/>
<feature type="compositionally biased region" description="Polar residues" evidence="1">
    <location>
        <begin position="173"/>
        <end position="184"/>
    </location>
</feature>
<gene>
    <name evidence="3" type="ORF">B0T19DRAFT_491393</name>
</gene>
<comment type="caution">
    <text evidence="3">The sequence shown here is derived from an EMBL/GenBank/DDBJ whole genome shotgun (WGS) entry which is preliminary data.</text>
</comment>
<reference evidence="3" key="2">
    <citation type="submission" date="2023-06" db="EMBL/GenBank/DDBJ databases">
        <authorList>
            <consortium name="Lawrence Berkeley National Laboratory"/>
            <person name="Haridas S."/>
            <person name="Hensen N."/>
            <person name="Bonometti L."/>
            <person name="Westerberg I."/>
            <person name="Brannstrom I.O."/>
            <person name="Guillou S."/>
            <person name="Cros-Aarteil S."/>
            <person name="Calhoun S."/>
            <person name="Kuo A."/>
            <person name="Mondo S."/>
            <person name="Pangilinan J."/>
            <person name="Riley R."/>
            <person name="Labutti K."/>
            <person name="Andreopoulos B."/>
            <person name="Lipzen A."/>
            <person name="Chen C."/>
            <person name="Yanf M."/>
            <person name="Daum C."/>
            <person name="Ng V."/>
            <person name="Clum A."/>
            <person name="Steindorff A."/>
            <person name="Ohm R."/>
            <person name="Martin F."/>
            <person name="Silar P."/>
            <person name="Natvig D."/>
            <person name="Lalanne C."/>
            <person name="Gautier V."/>
            <person name="Ament-Velasquez S.L."/>
            <person name="Kruys A."/>
            <person name="Hutchinson M.I."/>
            <person name="Powell A.J."/>
            <person name="Barry K."/>
            <person name="Miller A.N."/>
            <person name="Grigoriev I.V."/>
            <person name="Debuchy R."/>
            <person name="Gladieux P."/>
            <person name="Thoren M.H."/>
            <person name="Johannesson H."/>
        </authorList>
    </citation>
    <scope>NUCLEOTIDE SEQUENCE</scope>
    <source>
        <strain evidence="3">SMH4131-1</strain>
    </source>
</reference>
<dbReference type="EMBL" id="JAUEPO010000002">
    <property type="protein sequence ID" value="KAK3334238.1"/>
    <property type="molecule type" value="Genomic_DNA"/>
</dbReference>
<dbReference type="PANTHER" id="PTHR23389:SF21">
    <property type="entry name" value="ATPASE FAMILY AAA DOMAIN-CONTAINING PROTEIN 5"/>
    <property type="match status" value="1"/>
</dbReference>
<evidence type="ECO:0000313" key="4">
    <source>
        <dbReference type="Proteomes" id="UP001286456"/>
    </source>
</evidence>
<organism evidence="3 4">
    <name type="scientific">Cercophora scortea</name>
    <dbReference type="NCBI Taxonomy" id="314031"/>
    <lineage>
        <taxon>Eukaryota</taxon>
        <taxon>Fungi</taxon>
        <taxon>Dikarya</taxon>
        <taxon>Ascomycota</taxon>
        <taxon>Pezizomycotina</taxon>
        <taxon>Sordariomycetes</taxon>
        <taxon>Sordariomycetidae</taxon>
        <taxon>Sordariales</taxon>
        <taxon>Lasiosphaeriaceae</taxon>
        <taxon>Cercophora</taxon>
    </lineage>
</organism>
<feature type="compositionally biased region" description="Acidic residues" evidence="1">
    <location>
        <begin position="1274"/>
        <end position="1288"/>
    </location>
</feature>
<feature type="region of interest" description="Disordered" evidence="1">
    <location>
        <begin position="14"/>
        <end position="245"/>
    </location>
</feature>
<dbReference type="GO" id="GO:0005634">
    <property type="term" value="C:nucleus"/>
    <property type="evidence" value="ECO:0007669"/>
    <property type="project" value="TreeGrafter"/>
</dbReference>
<dbReference type="InterPro" id="IPR003959">
    <property type="entry name" value="ATPase_AAA_core"/>
</dbReference>
<name>A0AAE0IZL5_9PEZI</name>
<dbReference type="SMART" id="SM00382">
    <property type="entry name" value="AAA"/>
    <property type="match status" value="1"/>
</dbReference>
<feature type="region of interest" description="Disordered" evidence="1">
    <location>
        <begin position="483"/>
        <end position="506"/>
    </location>
</feature>
<dbReference type="PANTHER" id="PTHR23389">
    <property type="entry name" value="CHROMOSOME TRANSMISSION FIDELITY FACTOR 18"/>
    <property type="match status" value="1"/>
</dbReference>
<keyword evidence="4" id="KW-1185">Reference proteome</keyword>
<feature type="compositionally biased region" description="Polar residues" evidence="1">
    <location>
        <begin position="126"/>
        <end position="135"/>
    </location>
</feature>
<dbReference type="GO" id="GO:0003677">
    <property type="term" value="F:DNA binding"/>
    <property type="evidence" value="ECO:0007669"/>
    <property type="project" value="TreeGrafter"/>
</dbReference>
<dbReference type="Pfam" id="PF00004">
    <property type="entry name" value="AAA"/>
    <property type="match status" value="1"/>
</dbReference>
<feature type="compositionally biased region" description="Basic and acidic residues" evidence="1">
    <location>
        <begin position="147"/>
        <end position="161"/>
    </location>
</feature>
<feature type="compositionally biased region" description="Acidic residues" evidence="1">
    <location>
        <begin position="89"/>
        <end position="99"/>
    </location>
</feature>
<accession>A0AAE0IZL5</accession>
<dbReference type="Proteomes" id="UP001286456">
    <property type="component" value="Unassembled WGS sequence"/>
</dbReference>